<organism evidence="2 3">
    <name type="scientific">Candidatus Nealsonbacteria bacterium RIFCSPLOWO2_01_FULL_41_9</name>
    <dbReference type="NCBI Taxonomy" id="1801671"/>
    <lineage>
        <taxon>Bacteria</taxon>
        <taxon>Candidatus Nealsoniibacteriota</taxon>
    </lineage>
</organism>
<proteinExistence type="inferred from homology"/>
<dbReference type="NCBIfam" id="TIGR00730">
    <property type="entry name" value="Rossman fold protein, TIGR00730 family"/>
    <property type="match status" value="1"/>
</dbReference>
<keyword evidence="1" id="KW-0203">Cytokinin biosynthesis</keyword>
<name>A0A1G2E9I4_9BACT</name>
<dbReference type="InterPro" id="IPR031100">
    <property type="entry name" value="LOG_fam"/>
</dbReference>
<dbReference type="EC" id="3.2.2.n1" evidence="1"/>
<comment type="caution">
    <text evidence="2">The sequence shown here is derived from an EMBL/GenBank/DDBJ whole genome shotgun (WGS) entry which is preliminary data.</text>
</comment>
<reference evidence="2 3" key="1">
    <citation type="journal article" date="2016" name="Nat. Commun.">
        <title>Thousands of microbial genomes shed light on interconnected biogeochemical processes in an aquifer system.</title>
        <authorList>
            <person name="Anantharaman K."/>
            <person name="Brown C.T."/>
            <person name="Hug L.A."/>
            <person name="Sharon I."/>
            <person name="Castelle C.J."/>
            <person name="Probst A.J."/>
            <person name="Thomas B.C."/>
            <person name="Singh A."/>
            <person name="Wilkins M.J."/>
            <person name="Karaoz U."/>
            <person name="Brodie E.L."/>
            <person name="Williams K.H."/>
            <person name="Hubbard S.S."/>
            <person name="Banfield J.F."/>
        </authorList>
    </citation>
    <scope>NUCLEOTIDE SEQUENCE [LARGE SCALE GENOMIC DNA]</scope>
</reference>
<evidence type="ECO:0000256" key="1">
    <source>
        <dbReference type="RuleBase" id="RU363015"/>
    </source>
</evidence>
<sequence length="207" mass="23532">MQNGKRISKITAEFKRGFNFVSGIKKAVAILGSTRAPEKDRYYQEARKLAIMLAKAGYAVITGGGPGIMEAANKGALEGGGESVALNIKLREWQKINRFVKKSIGFDYLFVRKVMFSFAAPIYIFFPGGYGTLDEFFEMIMLVQTKEIRHPVLVITVDKNYWTPLFSWLKKEVYKKRKAISKNDLKIFHLVDSAKEAFELVKRHGNH</sequence>
<dbReference type="InterPro" id="IPR052341">
    <property type="entry name" value="LOG_family_nucleotidases"/>
</dbReference>
<gene>
    <name evidence="2" type="ORF">A3A08_01075</name>
</gene>
<dbReference type="Gene3D" id="3.40.50.450">
    <property type="match status" value="1"/>
</dbReference>
<dbReference type="Proteomes" id="UP000176406">
    <property type="component" value="Unassembled WGS sequence"/>
</dbReference>
<dbReference type="GO" id="GO:0005829">
    <property type="term" value="C:cytosol"/>
    <property type="evidence" value="ECO:0007669"/>
    <property type="project" value="TreeGrafter"/>
</dbReference>
<evidence type="ECO:0000313" key="3">
    <source>
        <dbReference type="Proteomes" id="UP000176406"/>
    </source>
</evidence>
<dbReference type="PANTHER" id="PTHR43393:SF3">
    <property type="entry name" value="LYSINE DECARBOXYLASE-LIKE PROTEIN"/>
    <property type="match status" value="1"/>
</dbReference>
<dbReference type="PANTHER" id="PTHR43393">
    <property type="entry name" value="CYTOKININ RIBOSIDE 5'-MONOPHOSPHATE PHOSPHORIBOHYDROLASE"/>
    <property type="match status" value="1"/>
</dbReference>
<protein>
    <recommendedName>
        <fullName evidence="1">Cytokinin riboside 5'-monophosphate phosphoribohydrolase</fullName>
        <ecNumber evidence="1">3.2.2.n1</ecNumber>
    </recommendedName>
</protein>
<dbReference type="GO" id="GO:0016787">
    <property type="term" value="F:hydrolase activity"/>
    <property type="evidence" value="ECO:0007669"/>
    <property type="project" value="UniProtKB-KW"/>
</dbReference>
<dbReference type="AlphaFoldDB" id="A0A1G2E9I4"/>
<dbReference type="EMBL" id="MHMG01000044">
    <property type="protein sequence ID" value="OGZ22465.1"/>
    <property type="molecule type" value="Genomic_DNA"/>
</dbReference>
<keyword evidence="1" id="KW-0378">Hydrolase</keyword>
<dbReference type="Pfam" id="PF03641">
    <property type="entry name" value="Lysine_decarbox"/>
    <property type="match status" value="1"/>
</dbReference>
<evidence type="ECO:0000313" key="2">
    <source>
        <dbReference type="EMBL" id="OGZ22465.1"/>
    </source>
</evidence>
<accession>A0A1G2E9I4</accession>
<dbReference type="InterPro" id="IPR005269">
    <property type="entry name" value="LOG"/>
</dbReference>
<comment type="similarity">
    <text evidence="1">Belongs to the LOG family.</text>
</comment>
<dbReference type="SUPFAM" id="SSF102405">
    <property type="entry name" value="MCP/YpsA-like"/>
    <property type="match status" value="1"/>
</dbReference>
<dbReference type="GO" id="GO:0009691">
    <property type="term" value="P:cytokinin biosynthetic process"/>
    <property type="evidence" value="ECO:0007669"/>
    <property type="project" value="UniProtKB-UniRule"/>
</dbReference>